<dbReference type="GO" id="GO:0004789">
    <property type="term" value="F:thiamine-phosphate diphosphorylase activity"/>
    <property type="evidence" value="ECO:0007669"/>
    <property type="project" value="TreeGrafter"/>
</dbReference>
<dbReference type="InterPro" id="IPR022998">
    <property type="entry name" value="ThiamineP_synth_TenI"/>
</dbReference>
<dbReference type="EMBL" id="BMFK01000001">
    <property type="protein sequence ID" value="GGE67597.1"/>
    <property type="molecule type" value="Genomic_DNA"/>
</dbReference>
<dbReference type="PANTHER" id="PTHR20857">
    <property type="entry name" value="THIAMINE-PHOSPHATE PYROPHOSPHORYLASE"/>
    <property type="match status" value="1"/>
</dbReference>
<evidence type="ECO:0000259" key="3">
    <source>
        <dbReference type="Pfam" id="PF02581"/>
    </source>
</evidence>
<gene>
    <name evidence="4" type="ORF">GCM10007140_17090</name>
</gene>
<dbReference type="PANTHER" id="PTHR20857:SF22">
    <property type="entry name" value="THIAZOLE TAUTOMERASE"/>
    <property type="match status" value="1"/>
</dbReference>
<comment type="pathway">
    <text evidence="1">Cofactor biosynthesis; thiamine diphosphate biosynthesis.</text>
</comment>
<evidence type="ECO:0000256" key="2">
    <source>
        <dbReference type="ARBA" id="ARBA00022977"/>
    </source>
</evidence>
<dbReference type="InterPro" id="IPR036206">
    <property type="entry name" value="ThiamineP_synth_sf"/>
</dbReference>
<reference evidence="4" key="1">
    <citation type="journal article" date="2014" name="Int. J. Syst. Evol. Microbiol.">
        <title>Complete genome sequence of Corynebacterium casei LMG S-19264T (=DSM 44701T), isolated from a smear-ripened cheese.</title>
        <authorList>
            <consortium name="US DOE Joint Genome Institute (JGI-PGF)"/>
            <person name="Walter F."/>
            <person name="Albersmeier A."/>
            <person name="Kalinowski J."/>
            <person name="Ruckert C."/>
        </authorList>
    </citation>
    <scope>NUCLEOTIDE SEQUENCE</scope>
    <source>
        <strain evidence="4">CGMCC 1.12698</strain>
    </source>
</reference>
<dbReference type="RefSeq" id="WP_188387943.1">
    <property type="nucleotide sequence ID" value="NZ_BMFK01000001.1"/>
</dbReference>
<name>A0A917AR06_9BACI</name>
<dbReference type="NCBIfam" id="NF005819">
    <property type="entry name" value="PRK07695.1"/>
    <property type="match status" value="1"/>
</dbReference>
<feature type="domain" description="Thiamine phosphate synthase/TenI" evidence="3">
    <location>
        <begin position="18"/>
        <end position="176"/>
    </location>
</feature>
<keyword evidence="2" id="KW-0784">Thiamine biosynthesis</keyword>
<dbReference type="GO" id="GO:0005737">
    <property type="term" value="C:cytoplasm"/>
    <property type="evidence" value="ECO:0007669"/>
    <property type="project" value="TreeGrafter"/>
</dbReference>
<keyword evidence="5" id="KW-1185">Reference proteome</keyword>
<dbReference type="CDD" id="cd00564">
    <property type="entry name" value="TMP_TenI"/>
    <property type="match status" value="1"/>
</dbReference>
<proteinExistence type="predicted"/>
<evidence type="ECO:0000313" key="4">
    <source>
        <dbReference type="EMBL" id="GGE67597.1"/>
    </source>
</evidence>
<dbReference type="AlphaFoldDB" id="A0A917AR06"/>
<accession>A0A917AR06</accession>
<comment type="caution">
    <text evidence="4">The sequence shown here is derived from an EMBL/GenBank/DDBJ whole genome shotgun (WGS) entry which is preliminary data.</text>
</comment>
<reference evidence="4" key="2">
    <citation type="submission" date="2020-09" db="EMBL/GenBank/DDBJ databases">
        <authorList>
            <person name="Sun Q."/>
            <person name="Zhou Y."/>
        </authorList>
    </citation>
    <scope>NUCLEOTIDE SEQUENCE</scope>
    <source>
        <strain evidence="4">CGMCC 1.12698</strain>
    </source>
</reference>
<evidence type="ECO:0000256" key="1">
    <source>
        <dbReference type="ARBA" id="ARBA00004948"/>
    </source>
</evidence>
<dbReference type="InterPro" id="IPR013785">
    <property type="entry name" value="Aldolase_TIM"/>
</dbReference>
<dbReference type="Proteomes" id="UP000605259">
    <property type="component" value="Unassembled WGS sequence"/>
</dbReference>
<dbReference type="GO" id="GO:0009228">
    <property type="term" value="P:thiamine biosynthetic process"/>
    <property type="evidence" value="ECO:0007669"/>
    <property type="project" value="UniProtKB-KW"/>
</dbReference>
<sequence length="196" mass="21707">MDVHLISNGRQPFSELTKIAMEVESYIDFLHIREREKTAQEIIDGIVMLRRAGFPLSKLVMNDRIDIALVTSITNIHLGYRSIPVEYVKHHFPFLRVGCSVHSLDEARSAEQKGADYVMYGHLFATNSKPNLPPRGIEEIEAIIKQLSVPIVGVGGITPANCTLVRDAGIAVMSGILEVDNPLEQAKLYKGAKGNE</sequence>
<organism evidence="4 5">
    <name type="scientific">Priestia taiwanensis</name>
    <dbReference type="NCBI Taxonomy" id="1347902"/>
    <lineage>
        <taxon>Bacteria</taxon>
        <taxon>Bacillati</taxon>
        <taxon>Bacillota</taxon>
        <taxon>Bacilli</taxon>
        <taxon>Bacillales</taxon>
        <taxon>Bacillaceae</taxon>
        <taxon>Priestia</taxon>
    </lineage>
</organism>
<dbReference type="Gene3D" id="3.20.20.70">
    <property type="entry name" value="Aldolase class I"/>
    <property type="match status" value="1"/>
</dbReference>
<dbReference type="SUPFAM" id="SSF51391">
    <property type="entry name" value="Thiamin phosphate synthase"/>
    <property type="match status" value="1"/>
</dbReference>
<dbReference type="Pfam" id="PF02581">
    <property type="entry name" value="TMP-TENI"/>
    <property type="match status" value="1"/>
</dbReference>
<evidence type="ECO:0000313" key="5">
    <source>
        <dbReference type="Proteomes" id="UP000605259"/>
    </source>
</evidence>
<protein>
    <submittedName>
        <fullName evidence="4">Thiamine phosphate synthase</fullName>
    </submittedName>
</protein>